<proteinExistence type="predicted"/>
<organism evidence="1 2">
    <name type="scientific">Schistosoma margrebowiei</name>
    <dbReference type="NCBI Taxonomy" id="48269"/>
    <lineage>
        <taxon>Eukaryota</taxon>
        <taxon>Metazoa</taxon>
        <taxon>Spiralia</taxon>
        <taxon>Lophotrochozoa</taxon>
        <taxon>Platyhelminthes</taxon>
        <taxon>Trematoda</taxon>
        <taxon>Digenea</taxon>
        <taxon>Strigeidida</taxon>
        <taxon>Schistosomatoidea</taxon>
        <taxon>Schistosomatidae</taxon>
        <taxon>Schistosoma</taxon>
    </lineage>
</organism>
<accession>A0A183LLI7</accession>
<dbReference type="EMBL" id="UZAI01001505">
    <property type="protein sequence ID" value="VDO62622.1"/>
    <property type="molecule type" value="Genomic_DNA"/>
</dbReference>
<dbReference type="STRING" id="48269.A0A183LLI7"/>
<evidence type="ECO:0000313" key="1">
    <source>
        <dbReference type="EMBL" id="VDO62622.1"/>
    </source>
</evidence>
<keyword evidence="2" id="KW-1185">Reference proteome</keyword>
<reference evidence="1 2" key="1">
    <citation type="submission" date="2018-11" db="EMBL/GenBank/DDBJ databases">
        <authorList>
            <consortium name="Pathogen Informatics"/>
        </authorList>
    </citation>
    <scope>NUCLEOTIDE SEQUENCE [LARGE SCALE GENOMIC DNA]</scope>
    <source>
        <strain evidence="1 2">Zambia</strain>
    </source>
</reference>
<evidence type="ECO:0000313" key="2">
    <source>
        <dbReference type="Proteomes" id="UP000277204"/>
    </source>
</evidence>
<protein>
    <submittedName>
        <fullName evidence="1">Uncharacterized protein</fullName>
    </submittedName>
</protein>
<name>A0A183LLI7_9TREM</name>
<dbReference type="AlphaFoldDB" id="A0A183LLI7"/>
<dbReference type="Proteomes" id="UP000277204">
    <property type="component" value="Unassembled WGS sequence"/>
</dbReference>
<gene>
    <name evidence="1" type="ORF">SMRZ_LOCUS4662</name>
</gene>
<sequence>MFNTTFLRDTDKLNTFKIALNNRSQVFQDLLKEEETTMEDNWEGIKEALTSTCQEVQGLKKHHHTE</sequence>